<dbReference type="Proteomes" id="UP000656042">
    <property type="component" value="Unassembled WGS sequence"/>
</dbReference>
<sequence length="150" mass="14898">MRFSPQSAFFGIVLVGLPFAIAGGWAIFSASTPASVVSNSVGRGTLGPAPTTGVATEPVVAGYDMPSPSRSVARHGPAGRVRRLTATATVEVRVTASASPTAVHTSPSPATSAAPTVDPTTDAPEEHGSPSVPASTASATPLTPVLAPKQ</sequence>
<proteinExistence type="predicted"/>
<gene>
    <name evidence="3" type="ORF">GCM10012284_15930</name>
</gene>
<evidence type="ECO:0000313" key="3">
    <source>
        <dbReference type="EMBL" id="GGK82738.1"/>
    </source>
</evidence>
<keyword evidence="4" id="KW-1185">Reference proteome</keyword>
<accession>A0A8J3BY88</accession>
<dbReference type="AlphaFoldDB" id="A0A8J3BY88"/>
<evidence type="ECO:0000256" key="2">
    <source>
        <dbReference type="SAM" id="Phobius"/>
    </source>
</evidence>
<evidence type="ECO:0000313" key="4">
    <source>
        <dbReference type="Proteomes" id="UP000656042"/>
    </source>
</evidence>
<feature type="compositionally biased region" description="Low complexity" evidence="1">
    <location>
        <begin position="129"/>
        <end position="150"/>
    </location>
</feature>
<comment type="caution">
    <text evidence="3">The sequence shown here is derived from an EMBL/GenBank/DDBJ whole genome shotgun (WGS) entry which is preliminary data.</text>
</comment>
<dbReference type="EMBL" id="BMMX01000004">
    <property type="protein sequence ID" value="GGK82738.1"/>
    <property type="molecule type" value="Genomic_DNA"/>
</dbReference>
<feature type="transmembrane region" description="Helical" evidence="2">
    <location>
        <begin position="7"/>
        <end position="28"/>
    </location>
</feature>
<keyword evidence="2" id="KW-0812">Transmembrane</keyword>
<reference evidence="3" key="1">
    <citation type="journal article" date="2014" name="Int. J. Syst. Evol. Microbiol.">
        <title>Complete genome sequence of Corynebacterium casei LMG S-19264T (=DSM 44701T), isolated from a smear-ripened cheese.</title>
        <authorList>
            <consortium name="US DOE Joint Genome Institute (JGI-PGF)"/>
            <person name="Walter F."/>
            <person name="Albersmeier A."/>
            <person name="Kalinowski J."/>
            <person name="Ruckert C."/>
        </authorList>
    </citation>
    <scope>NUCLEOTIDE SEQUENCE</scope>
    <source>
        <strain evidence="3">CGMCC 4.7299</strain>
    </source>
</reference>
<keyword evidence="2" id="KW-1133">Transmembrane helix</keyword>
<keyword evidence="2" id="KW-0472">Membrane</keyword>
<reference evidence="3" key="2">
    <citation type="submission" date="2020-09" db="EMBL/GenBank/DDBJ databases">
        <authorList>
            <person name="Sun Q."/>
            <person name="Zhou Y."/>
        </authorList>
    </citation>
    <scope>NUCLEOTIDE SEQUENCE</scope>
    <source>
        <strain evidence="3">CGMCC 4.7299</strain>
    </source>
</reference>
<name>A0A8J3BY88_9ACTN</name>
<protein>
    <submittedName>
        <fullName evidence="3">Uncharacterized protein</fullName>
    </submittedName>
</protein>
<feature type="compositionally biased region" description="Low complexity" evidence="1">
    <location>
        <begin position="95"/>
        <end position="122"/>
    </location>
</feature>
<feature type="region of interest" description="Disordered" evidence="1">
    <location>
        <begin position="95"/>
        <end position="150"/>
    </location>
</feature>
<organism evidence="3 4">
    <name type="scientific">Mangrovihabitans endophyticus</name>
    <dbReference type="NCBI Taxonomy" id="1751298"/>
    <lineage>
        <taxon>Bacteria</taxon>
        <taxon>Bacillati</taxon>
        <taxon>Actinomycetota</taxon>
        <taxon>Actinomycetes</taxon>
        <taxon>Micromonosporales</taxon>
        <taxon>Micromonosporaceae</taxon>
        <taxon>Mangrovihabitans</taxon>
    </lineage>
</organism>
<evidence type="ECO:0000256" key="1">
    <source>
        <dbReference type="SAM" id="MobiDB-lite"/>
    </source>
</evidence>